<dbReference type="Proteomes" id="UP001206895">
    <property type="component" value="Unassembled WGS sequence"/>
</dbReference>
<accession>A0ABT1HAS4</accession>
<keyword evidence="1" id="KW-1133">Transmembrane helix</keyword>
<dbReference type="EMBL" id="JAMTCJ010000001">
    <property type="protein sequence ID" value="MCP2174791.1"/>
    <property type="molecule type" value="Genomic_DNA"/>
</dbReference>
<name>A0ABT1HAS4_9NOCA</name>
<sequence length="146" mass="15508">MPDQDIDALVELCRRDLGPAGYPDSLALCIIDSIQSTGSHFTCVVNVVNRYRDLRARNAETDGTLKLASFTQFDGPRGWAAEVSNCKPGASFWPRRRLTKETDMPIPLIAAAIIIAGGASGGGGLALGGKGALDMKKARSDLECIT</sequence>
<keyword evidence="1" id="KW-0812">Transmembrane</keyword>
<protein>
    <submittedName>
        <fullName evidence="2">Uncharacterized protein</fullName>
    </submittedName>
</protein>
<proteinExistence type="predicted"/>
<reference evidence="2 3" key="1">
    <citation type="submission" date="2022-06" db="EMBL/GenBank/DDBJ databases">
        <title>Genomic Encyclopedia of Archaeal and Bacterial Type Strains, Phase II (KMG-II): from individual species to whole genera.</title>
        <authorList>
            <person name="Goeker M."/>
        </authorList>
    </citation>
    <scope>NUCLEOTIDE SEQUENCE [LARGE SCALE GENOMIC DNA]</scope>
    <source>
        <strain evidence="2 3">DSM 44693</strain>
    </source>
</reference>
<keyword evidence="1" id="KW-0472">Membrane</keyword>
<evidence type="ECO:0000313" key="2">
    <source>
        <dbReference type="EMBL" id="MCP2174791.1"/>
    </source>
</evidence>
<organism evidence="2 3">
    <name type="scientific">Williamsia maris</name>
    <dbReference type="NCBI Taxonomy" id="72806"/>
    <lineage>
        <taxon>Bacteria</taxon>
        <taxon>Bacillati</taxon>
        <taxon>Actinomycetota</taxon>
        <taxon>Actinomycetes</taxon>
        <taxon>Mycobacteriales</taxon>
        <taxon>Nocardiaceae</taxon>
        <taxon>Williamsia</taxon>
    </lineage>
</organism>
<gene>
    <name evidence="2" type="ORF">LX13_000598</name>
</gene>
<comment type="caution">
    <text evidence="2">The sequence shown here is derived from an EMBL/GenBank/DDBJ whole genome shotgun (WGS) entry which is preliminary data.</text>
</comment>
<keyword evidence="3" id="KW-1185">Reference proteome</keyword>
<feature type="transmembrane region" description="Helical" evidence="1">
    <location>
        <begin position="106"/>
        <end position="127"/>
    </location>
</feature>
<evidence type="ECO:0000256" key="1">
    <source>
        <dbReference type="SAM" id="Phobius"/>
    </source>
</evidence>
<evidence type="ECO:0000313" key="3">
    <source>
        <dbReference type="Proteomes" id="UP001206895"/>
    </source>
</evidence>